<evidence type="ECO:0000313" key="1">
    <source>
        <dbReference type="EMBL" id="MBA0730015.1"/>
    </source>
</evidence>
<name>A0A7J9B103_9ROSI</name>
<protein>
    <recommendedName>
        <fullName evidence="3">Reverse transcriptase domain-containing protein</fullName>
    </recommendedName>
</protein>
<accession>A0A7J9B103</accession>
<organism evidence="1 2">
    <name type="scientific">Gossypium laxum</name>
    <dbReference type="NCBI Taxonomy" id="34288"/>
    <lineage>
        <taxon>Eukaryota</taxon>
        <taxon>Viridiplantae</taxon>
        <taxon>Streptophyta</taxon>
        <taxon>Embryophyta</taxon>
        <taxon>Tracheophyta</taxon>
        <taxon>Spermatophyta</taxon>
        <taxon>Magnoliopsida</taxon>
        <taxon>eudicotyledons</taxon>
        <taxon>Gunneridae</taxon>
        <taxon>Pentapetalae</taxon>
        <taxon>rosids</taxon>
        <taxon>malvids</taxon>
        <taxon>Malvales</taxon>
        <taxon>Malvaceae</taxon>
        <taxon>Malvoideae</taxon>
        <taxon>Gossypium</taxon>
    </lineage>
</organism>
<proteinExistence type="predicted"/>
<keyword evidence="2" id="KW-1185">Reference proteome</keyword>
<dbReference type="PANTHER" id="PTHR46890">
    <property type="entry name" value="NON-LTR RETROLELEMENT REVERSE TRANSCRIPTASE-LIKE PROTEIN-RELATED"/>
    <property type="match status" value="1"/>
</dbReference>
<evidence type="ECO:0000313" key="2">
    <source>
        <dbReference type="Proteomes" id="UP000593574"/>
    </source>
</evidence>
<reference evidence="1 2" key="1">
    <citation type="journal article" date="2019" name="Genome Biol. Evol.">
        <title>Insights into the evolution of the New World diploid cottons (Gossypium, subgenus Houzingenia) based on genome sequencing.</title>
        <authorList>
            <person name="Grover C.E."/>
            <person name="Arick M.A. 2nd"/>
            <person name="Thrash A."/>
            <person name="Conover J.L."/>
            <person name="Sanders W.S."/>
            <person name="Peterson D.G."/>
            <person name="Frelichowski J.E."/>
            <person name="Scheffler J.A."/>
            <person name="Scheffler B.E."/>
            <person name="Wendel J.F."/>
        </authorList>
    </citation>
    <scope>NUCLEOTIDE SEQUENCE [LARGE SCALE GENOMIC DNA]</scope>
    <source>
        <strain evidence="1">4</strain>
        <tissue evidence="1">Leaf</tissue>
    </source>
</reference>
<sequence length="362" mass="40716">DFDPNGRSPEGDGVLTGGCDKNSVLKGHSLGVKSISKAPLFESVNLIVELSCAQLNLEVGKYNKEYKPDIVGLLEGGDKVDKIIAKLGFHYSHWVKAIRFFGGIWVGWKDRFKLSYCVTIFNLSLYESLKKGGCLEGRRCSLFGNFLEKAGLQDLGFLAGWVEHPSFSNFVRDDWNFNGKMVESLSRFTTSIKEWNKSMYEHLVAEAVKFFQILYGECLGQMPKLLVNSCLRLDQNDILFLGKEVSREEINATLFDMAPLKSSGSDGFHALFFQNQWDLVGDAICDWIQKVFAGNVIDPELNNLLVVLIPKVSNPERYAQFRSISLCSVLYKLVIKVIANRYKTVFLKIITSEQAGFITGKK</sequence>
<dbReference type="Proteomes" id="UP000593574">
    <property type="component" value="Unassembled WGS sequence"/>
</dbReference>
<dbReference type="AlphaFoldDB" id="A0A7J9B103"/>
<dbReference type="PANTHER" id="PTHR46890:SF48">
    <property type="entry name" value="RNA-DIRECTED DNA POLYMERASE"/>
    <property type="match status" value="1"/>
</dbReference>
<dbReference type="InterPro" id="IPR052343">
    <property type="entry name" value="Retrotransposon-Effector_Assoc"/>
</dbReference>
<feature type="non-terminal residue" evidence="1">
    <location>
        <position position="362"/>
    </location>
</feature>
<dbReference type="EMBL" id="JABEZV010441749">
    <property type="protein sequence ID" value="MBA0730015.1"/>
    <property type="molecule type" value="Genomic_DNA"/>
</dbReference>
<gene>
    <name evidence="1" type="ORF">Golax_023015</name>
</gene>
<comment type="caution">
    <text evidence="1">The sequence shown here is derived from an EMBL/GenBank/DDBJ whole genome shotgun (WGS) entry which is preliminary data.</text>
</comment>
<evidence type="ECO:0008006" key="3">
    <source>
        <dbReference type="Google" id="ProtNLM"/>
    </source>
</evidence>